<dbReference type="GO" id="GO:0046872">
    <property type="term" value="F:metal ion binding"/>
    <property type="evidence" value="ECO:0007669"/>
    <property type="project" value="UniProtKB-KW"/>
</dbReference>
<keyword evidence="3" id="KW-0328">Glycosyltransferase</keyword>
<keyword evidence="8" id="KW-0735">Signal-anchor</keyword>
<evidence type="ECO:0000256" key="2">
    <source>
        <dbReference type="ARBA" id="ARBA00004648"/>
    </source>
</evidence>
<evidence type="ECO:0000256" key="1">
    <source>
        <dbReference type="ARBA" id="ARBA00004323"/>
    </source>
</evidence>
<proteinExistence type="predicted"/>
<evidence type="ECO:0000256" key="10">
    <source>
        <dbReference type="ARBA" id="ARBA00023034"/>
    </source>
</evidence>
<protein>
    <recommendedName>
        <fullName evidence="14">Peptide O-xylosyltransferase</fullName>
    </recommendedName>
</protein>
<dbReference type="Proteomes" id="UP000268879">
    <property type="component" value="Chromosome"/>
</dbReference>
<accession>A0A3S4Z7W0</accession>
<dbReference type="EMBL" id="LR134481">
    <property type="protein sequence ID" value="VEI29351.1"/>
    <property type="molecule type" value="Genomic_DNA"/>
</dbReference>
<evidence type="ECO:0000256" key="4">
    <source>
        <dbReference type="ARBA" id="ARBA00022679"/>
    </source>
</evidence>
<dbReference type="InterPro" id="IPR043538">
    <property type="entry name" value="XYLT"/>
</dbReference>
<dbReference type="PANTHER" id="PTHR46025">
    <property type="entry name" value="XYLOSYLTRANSFERASE OXT"/>
    <property type="match status" value="1"/>
</dbReference>
<evidence type="ECO:0000256" key="3">
    <source>
        <dbReference type="ARBA" id="ARBA00022676"/>
    </source>
</evidence>
<organism evidence="15 16">
    <name type="scientific">Haemophilus parainfluenzae</name>
    <dbReference type="NCBI Taxonomy" id="729"/>
    <lineage>
        <taxon>Bacteria</taxon>
        <taxon>Pseudomonadati</taxon>
        <taxon>Pseudomonadota</taxon>
        <taxon>Gammaproteobacteria</taxon>
        <taxon>Pasteurellales</taxon>
        <taxon>Pasteurellaceae</taxon>
        <taxon>Haemophilus</taxon>
    </lineage>
</organism>
<dbReference type="AlphaFoldDB" id="A0A3S4Z7W0"/>
<dbReference type="InterPro" id="IPR003406">
    <property type="entry name" value="Glyco_trans_14"/>
</dbReference>
<keyword evidence="4" id="KW-0808">Transferase</keyword>
<keyword evidence="9" id="KW-1133">Transmembrane helix</keyword>
<keyword evidence="12" id="KW-1015">Disulfide bond</keyword>
<keyword evidence="13" id="KW-0325">Glycoprotein</keyword>
<reference evidence="15 16" key="1">
    <citation type="submission" date="2018-12" db="EMBL/GenBank/DDBJ databases">
        <authorList>
            <consortium name="Pathogen Informatics"/>
        </authorList>
    </citation>
    <scope>NUCLEOTIDE SEQUENCE [LARGE SCALE GENOMIC DNA]</scope>
    <source>
        <strain evidence="15 16">NCTC10665</strain>
    </source>
</reference>
<evidence type="ECO:0000256" key="9">
    <source>
        <dbReference type="ARBA" id="ARBA00022989"/>
    </source>
</evidence>
<evidence type="ECO:0000256" key="6">
    <source>
        <dbReference type="ARBA" id="ARBA00022723"/>
    </source>
</evidence>
<keyword evidence="10" id="KW-0333">Golgi apparatus</keyword>
<dbReference type="GO" id="GO:0050650">
    <property type="term" value="P:chondroitin sulfate proteoglycan biosynthetic process"/>
    <property type="evidence" value="ECO:0007669"/>
    <property type="project" value="TreeGrafter"/>
</dbReference>
<sequence length="291" mass="34572">MQAVLILAHKNLDQVISLVKILRTCFEVYIHIDKKCHISNLHKEAFEKLSVKFYSKIDVQWGGWSIGETTYFLIKEALKNNNIKYMHIISGEDWIIRSPKDIYDFYDENNEVYLQSEPAKGIIKSGEKVENWTKFYFNYDKSIIKRRTILGKILHRCLYWSQFLLKINKLEKSNIKDEIYHGAVWCDLPRDAAEYLIHTFDNNLIYKKIFSTSFCPDETWMQTLLENSSFKNRINNNFHRYINWNVKYNAYPAILDESDLDKIKNGDAQFMRKIDLSISKELLKKLDVLPE</sequence>
<evidence type="ECO:0000256" key="5">
    <source>
        <dbReference type="ARBA" id="ARBA00022692"/>
    </source>
</evidence>
<evidence type="ECO:0000256" key="7">
    <source>
        <dbReference type="ARBA" id="ARBA00022824"/>
    </source>
</evidence>
<evidence type="ECO:0000313" key="16">
    <source>
        <dbReference type="Proteomes" id="UP000268879"/>
    </source>
</evidence>
<keyword evidence="7" id="KW-0256">Endoplasmic reticulum</keyword>
<dbReference type="GO" id="GO:0030158">
    <property type="term" value="F:protein xylosyltransferase activity"/>
    <property type="evidence" value="ECO:0007669"/>
    <property type="project" value="InterPro"/>
</dbReference>
<gene>
    <name evidence="15" type="ORF">NCTC10665_00245</name>
</gene>
<evidence type="ECO:0000313" key="15">
    <source>
        <dbReference type="EMBL" id="VEI29351.1"/>
    </source>
</evidence>
<evidence type="ECO:0000256" key="13">
    <source>
        <dbReference type="ARBA" id="ARBA00023180"/>
    </source>
</evidence>
<dbReference type="PANTHER" id="PTHR46025:SF3">
    <property type="entry name" value="XYLOSYLTRANSFERASE OXT"/>
    <property type="match status" value="1"/>
</dbReference>
<comment type="subcellular location">
    <subcellularLocation>
        <location evidence="2">Endoplasmic reticulum membrane</location>
        <topology evidence="2">Single-pass type II membrane protein</topology>
    </subcellularLocation>
    <subcellularLocation>
        <location evidence="1">Golgi apparatus membrane</location>
        <topology evidence="1">Single-pass type II membrane protein</topology>
    </subcellularLocation>
</comment>
<keyword evidence="5" id="KW-0812">Transmembrane</keyword>
<evidence type="ECO:0000256" key="14">
    <source>
        <dbReference type="ARBA" id="ARBA00042865"/>
    </source>
</evidence>
<dbReference type="GO" id="GO:0015012">
    <property type="term" value="P:heparan sulfate proteoglycan biosynthetic process"/>
    <property type="evidence" value="ECO:0007669"/>
    <property type="project" value="TreeGrafter"/>
</dbReference>
<evidence type="ECO:0000256" key="12">
    <source>
        <dbReference type="ARBA" id="ARBA00023157"/>
    </source>
</evidence>
<dbReference type="RefSeq" id="WP_126469668.1">
    <property type="nucleotide sequence ID" value="NZ_LR134481.1"/>
</dbReference>
<dbReference type="Pfam" id="PF02485">
    <property type="entry name" value="Branch"/>
    <property type="match status" value="1"/>
</dbReference>
<dbReference type="GO" id="GO:0016020">
    <property type="term" value="C:membrane"/>
    <property type="evidence" value="ECO:0007669"/>
    <property type="project" value="InterPro"/>
</dbReference>
<keyword evidence="11" id="KW-0472">Membrane</keyword>
<keyword evidence="6" id="KW-0479">Metal-binding</keyword>
<evidence type="ECO:0000256" key="11">
    <source>
        <dbReference type="ARBA" id="ARBA00023136"/>
    </source>
</evidence>
<name>A0A3S4Z7W0_HAEPA</name>
<evidence type="ECO:0000256" key="8">
    <source>
        <dbReference type="ARBA" id="ARBA00022968"/>
    </source>
</evidence>